<gene>
    <name evidence="2" type="ORF">NCTC10166_00309</name>
</gene>
<evidence type="ECO:0000313" key="3">
    <source>
        <dbReference type="Proteomes" id="UP000289440"/>
    </source>
</evidence>
<sequence>MNNITTIENKELIDFVNFYYKQTVLANLTSIFIAIIFALVIGFVICMFTNRSKKITQCPNILEKTKIKKNKPTKTKEILDE</sequence>
<proteinExistence type="predicted"/>
<dbReference type="KEGG" id="mnu:NCTC10166_00309"/>
<keyword evidence="1" id="KW-0812">Transmembrane</keyword>
<evidence type="ECO:0000256" key="1">
    <source>
        <dbReference type="SAM" id="Phobius"/>
    </source>
</evidence>
<organism evidence="2 3">
    <name type="scientific">Mesomycoplasma neurolyticum</name>
    <dbReference type="NCBI Taxonomy" id="2120"/>
    <lineage>
        <taxon>Bacteria</taxon>
        <taxon>Bacillati</taxon>
        <taxon>Mycoplasmatota</taxon>
        <taxon>Mycoplasmoidales</taxon>
        <taxon>Metamycoplasmataceae</taxon>
        <taxon>Mesomycoplasma</taxon>
    </lineage>
</organism>
<keyword evidence="1" id="KW-0472">Membrane</keyword>
<keyword evidence="1" id="KW-1133">Transmembrane helix</keyword>
<dbReference type="Proteomes" id="UP000289440">
    <property type="component" value="Chromosome"/>
</dbReference>
<accession>A0A449A500</accession>
<evidence type="ECO:0000313" key="2">
    <source>
        <dbReference type="EMBL" id="VEU59341.1"/>
    </source>
</evidence>
<protein>
    <submittedName>
        <fullName evidence="2">Uncharacterized protein</fullName>
    </submittedName>
</protein>
<keyword evidence="3" id="KW-1185">Reference proteome</keyword>
<dbReference type="AlphaFoldDB" id="A0A449A500"/>
<reference evidence="2 3" key="1">
    <citation type="submission" date="2019-01" db="EMBL/GenBank/DDBJ databases">
        <authorList>
            <consortium name="Pathogen Informatics"/>
        </authorList>
    </citation>
    <scope>NUCLEOTIDE SEQUENCE [LARGE SCALE GENOMIC DNA]</scope>
    <source>
        <strain evidence="2 3">NCTC10166</strain>
    </source>
</reference>
<dbReference type="EMBL" id="LR214951">
    <property type="protein sequence ID" value="VEU59341.1"/>
    <property type="molecule type" value="Genomic_DNA"/>
</dbReference>
<feature type="transmembrane region" description="Helical" evidence="1">
    <location>
        <begin position="24"/>
        <end position="48"/>
    </location>
</feature>
<name>A0A449A500_9BACT</name>